<keyword evidence="3 5" id="KW-0853">WD repeat</keyword>
<dbReference type="Pfam" id="PF00400">
    <property type="entry name" value="WD40"/>
    <property type="match status" value="2"/>
</dbReference>
<dbReference type="OrthoDB" id="19944at2759"/>
<gene>
    <name evidence="9" type="primary">LOC108671309</name>
</gene>
<evidence type="ECO:0000256" key="2">
    <source>
        <dbReference type="ARBA" id="ARBA00022483"/>
    </source>
</evidence>
<feature type="region of interest" description="Disordered" evidence="6">
    <location>
        <begin position="501"/>
        <end position="520"/>
    </location>
</feature>
<dbReference type="PROSITE" id="PS50082">
    <property type="entry name" value="WD_REPEATS_2"/>
    <property type="match status" value="2"/>
</dbReference>
<name>A0A979FYH2_HYAAZ</name>
<evidence type="ECO:0000256" key="1">
    <source>
        <dbReference type="ARBA" id="ARBA00008070"/>
    </source>
</evidence>
<sequence length="1194" mass="127650">MLKFMKHQQKLTPERIQKQKELFAYTKACQHGFPNKPSALAYDPELKLLAVATRTAAVTVYGAPGVEFYGQHDSHDHAVTAISFVPGKGQLVTLCDDNSLHLWQLQADGGPQSSQLRLLHSVSLEGKLKRISVISCGVGSNNVLVGTEGGNIYLCSLKTFTFSDNIIYQDVVMQNVPEVYKVNPGPVESLCQHPAQPDRVLIGYQRGLAVLWDMPSLTALQTYVSQQQLESISWHPDGTRFICSHNDGSVTIWPCVLPTQGNSEVNKQPESLDGPNTIYGPFPCKPITKVEWCRAMGTEGSDLLVLGGGMPRGSHGDRNTVTVMHYSGEQHADSSTDQHVTFSLSSRVVDFCVTDRHYDRVNDKTGEQTDTSVAGCLIVLCDEEIVFIDLCLPEWPTLPQPYLCSLHCSAITCTAIVSNPLPSVYAKIKAAGAAGVGKDVSAQAFPISGGVAAPHSAPSPDTPQDLLITGHEDGTVRLWCGGGVCVSLLHTINTATIFTSDELPPDDGAGAEDDDWPPFRKTGLFDPYSDDPRLGIKKVEMCGLSGQLVVAGTAGQVIVINYTDSTTSEPAKLQAVDVNLVAETDNFVWKSHPKLELKPDPVDLGPGVEVQLLLQLHPPASCTSLHLHSEWGLLACGTAHGFALADVVARKKLLAKSTLSSLDLANAADEGPMSRRKSLKKSLRESFRRLRRGRSQRKTTQAAALNRPQPAAVKSVDADVGVRPVERAIEARQQSADYLGSMVRCLHLSKCFIANSQMMSATLWAGTNSGAIFVFTIAIPPSEKRKELPVTVQLGKEIHLKHAAPVLSVTILDGQSRPFPPPLAVKKELVKGPDTSAPHKVLICSEEQFKVFTLPQLKPFCKYKLTAIDGSRVRKIGFGEFVSSANKSYSEPCFSVVTNQGDASVFSLPDCRRQIAAACFKREDINGINSAVFNNRGELIFLTSPSELMRVSLSAANITMPRPTLNLNAGTVNNVTAAAEPPAEPIAVAASPGAATAATAACPSQEDNEKAKEGVEEDSAVEHTVEVVELASGSGGKVEEVNGGDTSLLSGDITIDSIRDHMVVGSNTTLVSSRTAGSDSSTAAPVVLTSTSSTSSVTASGTVTTTKQIITVIKTSSTINDDTDAHGEESTVVSTTVIENNTATSSSDVPAADASPAAVNGTEQNVEEAPRTKRRGAPLAKAESFFSKNPRNRE</sequence>
<evidence type="ECO:0000313" key="9">
    <source>
        <dbReference type="RefSeq" id="XP_047741524.1"/>
    </source>
</evidence>
<dbReference type="GO" id="GO:0032878">
    <property type="term" value="P:regulation of establishment or maintenance of cell polarity"/>
    <property type="evidence" value="ECO:0007669"/>
    <property type="project" value="TreeGrafter"/>
</dbReference>
<dbReference type="GO" id="GO:0008593">
    <property type="term" value="P:regulation of Notch signaling pathway"/>
    <property type="evidence" value="ECO:0007669"/>
    <property type="project" value="TreeGrafter"/>
</dbReference>
<dbReference type="GO" id="GO:0005096">
    <property type="term" value="F:GTPase activator activity"/>
    <property type="evidence" value="ECO:0007669"/>
    <property type="project" value="TreeGrafter"/>
</dbReference>
<dbReference type="InterPro" id="IPR036322">
    <property type="entry name" value="WD40_repeat_dom_sf"/>
</dbReference>
<dbReference type="Pfam" id="PF08366">
    <property type="entry name" value="LLGL"/>
    <property type="match status" value="1"/>
</dbReference>
<evidence type="ECO:0000256" key="5">
    <source>
        <dbReference type="PROSITE-ProRule" id="PRU00221"/>
    </source>
</evidence>
<evidence type="ECO:0000259" key="7">
    <source>
        <dbReference type="Pfam" id="PF08366"/>
    </source>
</evidence>
<accession>A0A979FYH2</accession>
<protein>
    <submittedName>
        <fullName evidence="9">Lethal(2) giant larvae protein homolog 1 isoform X1</fullName>
    </submittedName>
</protein>
<evidence type="ECO:0000256" key="3">
    <source>
        <dbReference type="ARBA" id="ARBA00022574"/>
    </source>
</evidence>
<dbReference type="AlphaFoldDB" id="A0A979FYH2"/>
<evidence type="ECO:0000313" key="8">
    <source>
        <dbReference type="Proteomes" id="UP000694843"/>
    </source>
</evidence>
<keyword evidence="4" id="KW-0677">Repeat</keyword>
<feature type="domain" description="Lethal giant larvae homologue 2" evidence="7">
    <location>
        <begin position="276"/>
        <end position="396"/>
    </location>
</feature>
<dbReference type="RefSeq" id="XP_047741524.1">
    <property type="nucleotide sequence ID" value="XM_047885568.1"/>
</dbReference>
<dbReference type="PROSITE" id="PS50294">
    <property type="entry name" value="WD_REPEATS_REGION"/>
    <property type="match status" value="1"/>
</dbReference>
<dbReference type="GO" id="GO:0006887">
    <property type="term" value="P:exocytosis"/>
    <property type="evidence" value="ECO:0007669"/>
    <property type="project" value="UniProtKB-KW"/>
</dbReference>
<dbReference type="PRINTS" id="PR00962">
    <property type="entry name" value="LETHAL2GIANT"/>
</dbReference>
<dbReference type="GeneID" id="108671309"/>
<feature type="region of interest" description="Disordered" evidence="6">
    <location>
        <begin position="1142"/>
        <end position="1194"/>
    </location>
</feature>
<dbReference type="InterPro" id="IPR000664">
    <property type="entry name" value="Lethal2_giant"/>
</dbReference>
<dbReference type="InterPro" id="IPR015943">
    <property type="entry name" value="WD40/YVTN_repeat-like_dom_sf"/>
</dbReference>
<dbReference type="GO" id="GO:0030864">
    <property type="term" value="C:cortical actin cytoskeleton"/>
    <property type="evidence" value="ECO:0007669"/>
    <property type="project" value="TreeGrafter"/>
</dbReference>
<dbReference type="GO" id="GO:0019905">
    <property type="term" value="F:syntaxin binding"/>
    <property type="evidence" value="ECO:0007669"/>
    <property type="project" value="TreeGrafter"/>
</dbReference>
<dbReference type="PANTHER" id="PTHR10241:SF29">
    <property type="entry name" value="LETHAL(2) GIANT LARVAE PROTEIN"/>
    <property type="match status" value="1"/>
</dbReference>
<feature type="compositionally biased region" description="Low complexity" evidence="6">
    <location>
        <begin position="1142"/>
        <end position="1159"/>
    </location>
</feature>
<reference evidence="9" key="1">
    <citation type="submission" date="2025-08" db="UniProtKB">
        <authorList>
            <consortium name="RefSeq"/>
        </authorList>
    </citation>
    <scope>IDENTIFICATION</scope>
    <source>
        <tissue evidence="9">Whole organism</tissue>
    </source>
</reference>
<evidence type="ECO:0000256" key="4">
    <source>
        <dbReference type="ARBA" id="ARBA00022737"/>
    </source>
</evidence>
<dbReference type="InterPro" id="IPR001680">
    <property type="entry name" value="WD40_rpt"/>
</dbReference>
<dbReference type="GO" id="GO:0051294">
    <property type="term" value="P:establishment of spindle orientation"/>
    <property type="evidence" value="ECO:0007669"/>
    <property type="project" value="TreeGrafter"/>
</dbReference>
<dbReference type="SMART" id="SM00320">
    <property type="entry name" value="WD40"/>
    <property type="match status" value="4"/>
</dbReference>
<organism evidence="8 9">
    <name type="scientific">Hyalella azteca</name>
    <name type="common">Amphipod</name>
    <dbReference type="NCBI Taxonomy" id="294128"/>
    <lineage>
        <taxon>Eukaryota</taxon>
        <taxon>Metazoa</taxon>
        <taxon>Ecdysozoa</taxon>
        <taxon>Arthropoda</taxon>
        <taxon>Crustacea</taxon>
        <taxon>Multicrustacea</taxon>
        <taxon>Malacostraca</taxon>
        <taxon>Eumalacostraca</taxon>
        <taxon>Peracarida</taxon>
        <taxon>Amphipoda</taxon>
        <taxon>Senticaudata</taxon>
        <taxon>Talitrida</taxon>
        <taxon>Talitroidea</taxon>
        <taxon>Hyalellidae</taxon>
        <taxon>Hyalella</taxon>
    </lineage>
</organism>
<keyword evidence="2" id="KW-0268">Exocytosis</keyword>
<dbReference type="Gene3D" id="2.130.10.10">
    <property type="entry name" value="YVTN repeat-like/Quinoprotein amine dehydrogenase"/>
    <property type="match status" value="2"/>
</dbReference>
<feature type="repeat" description="WD" evidence="5">
    <location>
        <begin position="72"/>
        <end position="106"/>
    </location>
</feature>
<dbReference type="PANTHER" id="PTHR10241">
    <property type="entry name" value="LETHAL 2 GIANT LARVAE PROTEIN"/>
    <property type="match status" value="1"/>
</dbReference>
<dbReference type="GO" id="GO:0030866">
    <property type="term" value="P:cortical actin cytoskeleton organization"/>
    <property type="evidence" value="ECO:0007669"/>
    <property type="project" value="TreeGrafter"/>
</dbReference>
<dbReference type="GO" id="GO:0045159">
    <property type="term" value="F:myosin II binding"/>
    <property type="evidence" value="ECO:0007669"/>
    <property type="project" value="TreeGrafter"/>
</dbReference>
<proteinExistence type="inferred from homology"/>
<dbReference type="Proteomes" id="UP000694843">
    <property type="component" value="Unplaced"/>
</dbReference>
<dbReference type="GO" id="GO:0005886">
    <property type="term" value="C:plasma membrane"/>
    <property type="evidence" value="ECO:0007669"/>
    <property type="project" value="TreeGrafter"/>
</dbReference>
<dbReference type="GO" id="GO:0006893">
    <property type="term" value="P:Golgi to plasma membrane transport"/>
    <property type="evidence" value="ECO:0007669"/>
    <property type="project" value="TreeGrafter"/>
</dbReference>
<keyword evidence="8" id="KW-1185">Reference proteome</keyword>
<comment type="similarity">
    <text evidence="1">Belongs to the WD repeat L(2)GL family.</text>
</comment>
<feature type="repeat" description="WD" evidence="5">
    <location>
        <begin position="222"/>
        <end position="253"/>
    </location>
</feature>
<feature type="compositionally biased region" description="Acidic residues" evidence="6">
    <location>
        <begin position="503"/>
        <end position="516"/>
    </location>
</feature>
<dbReference type="SUPFAM" id="SSF50978">
    <property type="entry name" value="WD40 repeat-like"/>
    <property type="match status" value="2"/>
</dbReference>
<feature type="region of interest" description="Disordered" evidence="6">
    <location>
        <begin position="687"/>
        <end position="711"/>
    </location>
</feature>
<dbReference type="OMA" id="TKNHSRP"/>
<evidence type="ECO:0000256" key="6">
    <source>
        <dbReference type="SAM" id="MobiDB-lite"/>
    </source>
</evidence>
<dbReference type="InterPro" id="IPR013577">
    <property type="entry name" value="LLGL2"/>
</dbReference>